<dbReference type="Proteomes" id="UP001151699">
    <property type="component" value="Chromosome X"/>
</dbReference>
<organism evidence="1 2">
    <name type="scientific">Pseudolycoriella hygida</name>
    <dbReference type="NCBI Taxonomy" id="35572"/>
    <lineage>
        <taxon>Eukaryota</taxon>
        <taxon>Metazoa</taxon>
        <taxon>Ecdysozoa</taxon>
        <taxon>Arthropoda</taxon>
        <taxon>Hexapoda</taxon>
        <taxon>Insecta</taxon>
        <taxon>Pterygota</taxon>
        <taxon>Neoptera</taxon>
        <taxon>Endopterygota</taxon>
        <taxon>Diptera</taxon>
        <taxon>Nematocera</taxon>
        <taxon>Sciaroidea</taxon>
        <taxon>Sciaridae</taxon>
        <taxon>Pseudolycoriella</taxon>
    </lineage>
</organism>
<dbReference type="SUPFAM" id="SSF63748">
    <property type="entry name" value="Tudor/PWWP/MBT"/>
    <property type="match status" value="1"/>
</dbReference>
<dbReference type="AlphaFoldDB" id="A0A9Q0S0A2"/>
<comment type="caution">
    <text evidence="1">The sequence shown here is derived from an EMBL/GenBank/DDBJ whole genome shotgun (WGS) entry which is preliminary data.</text>
</comment>
<gene>
    <name evidence="1" type="ORF">Bhyg_11496</name>
</gene>
<accession>A0A9Q0S0A2</accession>
<protein>
    <submittedName>
        <fullName evidence="1">Uncharacterized protein</fullName>
    </submittedName>
</protein>
<proteinExistence type="predicted"/>
<keyword evidence="2" id="KW-1185">Reference proteome</keyword>
<evidence type="ECO:0000313" key="2">
    <source>
        <dbReference type="Proteomes" id="UP001151699"/>
    </source>
</evidence>
<reference evidence="1" key="1">
    <citation type="submission" date="2022-07" db="EMBL/GenBank/DDBJ databases">
        <authorList>
            <person name="Trinca V."/>
            <person name="Uliana J.V.C."/>
            <person name="Torres T.T."/>
            <person name="Ward R.J."/>
            <person name="Monesi N."/>
        </authorList>
    </citation>
    <scope>NUCLEOTIDE SEQUENCE</scope>
    <source>
        <strain evidence="1">HSMRA1968</strain>
        <tissue evidence="1">Whole embryos</tissue>
    </source>
</reference>
<evidence type="ECO:0000313" key="1">
    <source>
        <dbReference type="EMBL" id="KAJ6638758.1"/>
    </source>
</evidence>
<dbReference type="EMBL" id="WJQU01000003">
    <property type="protein sequence ID" value="KAJ6638758.1"/>
    <property type="molecule type" value="Genomic_DNA"/>
</dbReference>
<name>A0A9Q0S0A2_9DIPT</name>
<sequence length="205" mass="22989">MKMLNCIGIRTALGTDLFCFAVVRNVTASGSSSISPVRSHESFKLVVACKSEIIDEKMKHIVLCLIFESSHGVNLAKMKGFRYWPGRICPANSTDMPRPKKCLKPYCEFRKVHSKGVRRGTNLRIAVDQIEHYLSDPVKFRSNAGLQLSSAQYFALPQDRVLEILQCSSCSFPYLLDNGRAIVQQSNDEQVPAPSSNNIRKHLDI</sequence>